<dbReference type="SUPFAM" id="SSF51735">
    <property type="entry name" value="NAD(P)-binding Rossmann-fold domains"/>
    <property type="match status" value="1"/>
</dbReference>
<protein>
    <recommendedName>
        <fullName evidence="3">NmrA-like domain-containing protein</fullName>
    </recommendedName>
</protein>
<evidence type="ECO:0000259" key="3">
    <source>
        <dbReference type="Pfam" id="PF05368"/>
    </source>
</evidence>
<dbReference type="InterPro" id="IPR036291">
    <property type="entry name" value="NAD(P)-bd_dom_sf"/>
</dbReference>
<gene>
    <name evidence="4" type="ORF">TGAMA5MH_10280</name>
</gene>
<dbReference type="Gene3D" id="3.90.25.10">
    <property type="entry name" value="UDP-galactose 4-epimerase, domain 1"/>
    <property type="match status" value="1"/>
</dbReference>
<comment type="caution">
    <text evidence="4">The sequence shown here is derived from an EMBL/GenBank/DDBJ whole genome shotgun (WGS) entry which is preliminary data.</text>
</comment>
<feature type="domain" description="NmrA-like" evidence="3">
    <location>
        <begin position="32"/>
        <end position="295"/>
    </location>
</feature>
<evidence type="ECO:0000313" key="4">
    <source>
        <dbReference type="EMBL" id="PNP37795.1"/>
    </source>
</evidence>
<dbReference type="Gene3D" id="3.40.50.720">
    <property type="entry name" value="NAD(P)-binding Rossmann-like Domain"/>
    <property type="match status" value="1"/>
</dbReference>
<dbReference type="OrthoDB" id="5283654at2759"/>
<keyword evidence="2" id="KW-0560">Oxidoreductase</keyword>
<dbReference type="CDD" id="cd05259">
    <property type="entry name" value="PCBER_SDR_a"/>
    <property type="match status" value="1"/>
</dbReference>
<dbReference type="AlphaFoldDB" id="A0A2K0SX05"/>
<organism evidence="4 5">
    <name type="scientific">Trichoderma gamsii</name>
    <dbReference type="NCBI Taxonomy" id="398673"/>
    <lineage>
        <taxon>Eukaryota</taxon>
        <taxon>Fungi</taxon>
        <taxon>Dikarya</taxon>
        <taxon>Ascomycota</taxon>
        <taxon>Pezizomycotina</taxon>
        <taxon>Sordariomycetes</taxon>
        <taxon>Hypocreomycetidae</taxon>
        <taxon>Hypocreales</taxon>
        <taxon>Hypocreaceae</taxon>
        <taxon>Trichoderma</taxon>
    </lineage>
</organism>
<evidence type="ECO:0000256" key="2">
    <source>
        <dbReference type="ARBA" id="ARBA00023002"/>
    </source>
</evidence>
<proteinExistence type="predicted"/>
<dbReference type="GO" id="GO:0016491">
    <property type="term" value="F:oxidoreductase activity"/>
    <property type="evidence" value="ECO:0007669"/>
    <property type="project" value="UniProtKB-KW"/>
</dbReference>
<dbReference type="InterPro" id="IPR051609">
    <property type="entry name" value="NmrA/Isoflavone_reductase-like"/>
</dbReference>
<dbReference type="InterPro" id="IPR008030">
    <property type="entry name" value="NmrA-like"/>
</dbReference>
<dbReference type="InterPro" id="IPR045312">
    <property type="entry name" value="PCBER-like"/>
</dbReference>
<reference evidence="4 5" key="1">
    <citation type="submission" date="2017-02" db="EMBL/GenBank/DDBJ databases">
        <title>Genomes of Trichoderma spp. with biocontrol activity.</title>
        <authorList>
            <person name="Gardiner D."/>
            <person name="Kazan K."/>
            <person name="Vos C."/>
            <person name="Harvey P."/>
        </authorList>
    </citation>
    <scope>NUCLEOTIDE SEQUENCE [LARGE SCALE GENOMIC DNA]</scope>
    <source>
        <strain evidence="4 5">A5MH</strain>
    </source>
</reference>
<dbReference type="PANTHER" id="PTHR47706">
    <property type="entry name" value="NMRA-LIKE FAMILY PROTEIN"/>
    <property type="match status" value="1"/>
</dbReference>
<accession>A0A2K0SX05</accession>
<name>A0A2K0SX05_9HYPO</name>
<evidence type="ECO:0000313" key="5">
    <source>
        <dbReference type="Proteomes" id="UP000236546"/>
    </source>
</evidence>
<evidence type="ECO:0000256" key="1">
    <source>
        <dbReference type="ARBA" id="ARBA00022857"/>
    </source>
</evidence>
<sequence>MIVEHVPRPQLTFANLQALNRQLNPRKHTMASNMLVLGAGELGLAVLEALARHPKRSTNSRSITVALRQATLDSAAPDKKRLVQQLRALDVRFEAVDVVQASASELAAVFARYDTVISCTGMGLPSGTQTKLARAALEAGAEHQLRYLPWQFGMDYDAIGLGSSQDLFDEQLGVRALLRDQSSTEWLIVSTGLFMSFLFVPAFGVVDLASKTVRGLGSWDNRITLTTPEDIGRATAEVVLDPRGLVNQCIYVAGDTLSYAQVADLLDDRFGTHFRRELWDLDELARQMREQPDSVMVKYRDTFAQGTGVAWGQEQTLNRARGMDMTDVKAYLAAMDASVLDE</sequence>
<dbReference type="EMBL" id="MTYH01000127">
    <property type="protein sequence ID" value="PNP37795.1"/>
    <property type="molecule type" value="Genomic_DNA"/>
</dbReference>
<keyword evidence="1" id="KW-0521">NADP</keyword>
<dbReference type="Proteomes" id="UP000236546">
    <property type="component" value="Unassembled WGS sequence"/>
</dbReference>
<dbReference type="Pfam" id="PF05368">
    <property type="entry name" value="NmrA"/>
    <property type="match status" value="1"/>
</dbReference>
<dbReference type="PANTHER" id="PTHR47706:SF6">
    <property type="entry name" value="NMRA-LIKE FAMILY PROTEIN (AFU_ORTHOLOGUE AFUA_6G00280)"/>
    <property type="match status" value="1"/>
</dbReference>